<dbReference type="GO" id="GO:0016020">
    <property type="term" value="C:membrane"/>
    <property type="evidence" value="ECO:0007669"/>
    <property type="project" value="InterPro"/>
</dbReference>
<dbReference type="InterPro" id="IPR015168">
    <property type="entry name" value="SsuA/THI5"/>
</dbReference>
<dbReference type="PANTHER" id="PTHR30024:SF48">
    <property type="entry name" value="ABC TRANSPORTER SUBSTRATE-BINDING PROTEIN"/>
    <property type="match status" value="1"/>
</dbReference>
<dbReference type="GO" id="GO:0042626">
    <property type="term" value="F:ATPase-coupled transmembrane transporter activity"/>
    <property type="evidence" value="ECO:0007669"/>
    <property type="project" value="InterPro"/>
</dbReference>
<name>A0A3E0I8L7_9PSEU</name>
<comment type="similarity">
    <text evidence="2">Belongs to the bacterial solute-binding protein SsuA/TauA family.</text>
</comment>
<evidence type="ECO:0000313" key="9">
    <source>
        <dbReference type="EMBL" id="REH55062.1"/>
    </source>
</evidence>
<gene>
    <name evidence="9" type="ORF">BCF44_10178</name>
</gene>
<keyword evidence="4 7" id="KW-0732">Signal</keyword>
<dbReference type="AlphaFoldDB" id="A0A3E0I8L7"/>
<evidence type="ECO:0000256" key="1">
    <source>
        <dbReference type="ARBA" id="ARBA00004418"/>
    </source>
</evidence>
<evidence type="ECO:0000256" key="5">
    <source>
        <dbReference type="ARBA" id="ARBA00055538"/>
    </source>
</evidence>
<dbReference type="CDD" id="cd13558">
    <property type="entry name" value="PBP2_SsuA_like_2"/>
    <property type="match status" value="1"/>
</dbReference>
<dbReference type="InterPro" id="IPR001638">
    <property type="entry name" value="Solute-binding_3/MltF_N"/>
</dbReference>
<protein>
    <recommendedName>
        <fullName evidence="6">Putative aliphatic sulfonates-binding protein</fullName>
    </recommendedName>
</protein>
<dbReference type="FunFam" id="3.40.190.10:FF:000050">
    <property type="entry name" value="Sulfonate ABC transporter substrate-binding protein"/>
    <property type="match status" value="1"/>
</dbReference>
<evidence type="ECO:0000256" key="4">
    <source>
        <dbReference type="ARBA" id="ARBA00022729"/>
    </source>
</evidence>
<dbReference type="InterPro" id="IPR010067">
    <property type="entry name" value="ABC_SsuA_sub-bd"/>
</dbReference>
<dbReference type="PROSITE" id="PS51257">
    <property type="entry name" value="PROKAR_LIPOPROTEIN"/>
    <property type="match status" value="1"/>
</dbReference>
<feature type="chain" id="PRO_5039298286" description="Putative aliphatic sulfonates-binding protein" evidence="7">
    <location>
        <begin position="20"/>
        <end position="322"/>
    </location>
</feature>
<evidence type="ECO:0000313" key="10">
    <source>
        <dbReference type="Proteomes" id="UP000256269"/>
    </source>
</evidence>
<proteinExistence type="inferred from homology"/>
<dbReference type="RefSeq" id="WP_116172049.1">
    <property type="nucleotide sequence ID" value="NZ_CP144375.1"/>
</dbReference>
<evidence type="ECO:0000256" key="7">
    <source>
        <dbReference type="SAM" id="SignalP"/>
    </source>
</evidence>
<evidence type="ECO:0000256" key="3">
    <source>
        <dbReference type="ARBA" id="ARBA00022448"/>
    </source>
</evidence>
<reference evidence="9 10" key="1">
    <citation type="submission" date="2018-08" db="EMBL/GenBank/DDBJ databases">
        <title>Genomic Encyclopedia of Archaeal and Bacterial Type Strains, Phase II (KMG-II): from individual species to whole genera.</title>
        <authorList>
            <person name="Goeker M."/>
        </authorList>
    </citation>
    <scope>NUCLEOTIDE SEQUENCE [LARGE SCALE GENOMIC DNA]</scope>
    <source>
        <strain evidence="9 10">DSM 45791</strain>
    </source>
</reference>
<dbReference type="Gene3D" id="3.40.190.10">
    <property type="entry name" value="Periplasmic binding protein-like II"/>
    <property type="match status" value="2"/>
</dbReference>
<dbReference type="PANTHER" id="PTHR30024">
    <property type="entry name" value="ALIPHATIC SULFONATES-BINDING PROTEIN-RELATED"/>
    <property type="match status" value="1"/>
</dbReference>
<accession>A0A3E0I8L7</accession>
<comment type="subcellular location">
    <subcellularLocation>
        <location evidence="1">Periplasm</location>
    </subcellularLocation>
</comment>
<comment type="function">
    <text evidence="5">Part of a binding-protein-dependent transport system for aliphatic sulfonates. Putative binding protein.</text>
</comment>
<dbReference type="SMART" id="SM00062">
    <property type="entry name" value="PBPb"/>
    <property type="match status" value="1"/>
</dbReference>
<feature type="signal peptide" evidence="7">
    <location>
        <begin position="1"/>
        <end position="19"/>
    </location>
</feature>
<sequence>MKLRKALLPLLAVSTLALAGCGGGAAAAPDGSVVLKVGDQKGGSQALLQAAGLLAGTSYKIEWSTFTSGPPLLEAANAGAIDIGGVGNTPPIFSAAANAKITVVQAGQKNGPGDAVLVPGDSPIHDPKELKGKTIAVAQGSSAHGQLLTVLNKYGIAVTDVKIDYLQPSDAYAAFTQHRVDAWAIWDPYTSQALLQAHARSIVNGTSGTANGYSFQVAGKAALADAGKTAAIKDYLARLAKAQKWSDTHKGEWATAWSKVTGLDPTVAKAAVDDGATKPIPLDDKVIASEQQLADAFTTAKVIPAEVKFADFVDKQYESTGS</sequence>
<dbReference type="EMBL" id="QUNO01000001">
    <property type="protein sequence ID" value="REH55062.1"/>
    <property type="molecule type" value="Genomic_DNA"/>
</dbReference>
<dbReference type="SUPFAM" id="SSF53850">
    <property type="entry name" value="Periplasmic binding protein-like II"/>
    <property type="match status" value="1"/>
</dbReference>
<comment type="caution">
    <text evidence="9">The sequence shown here is derived from an EMBL/GenBank/DDBJ whole genome shotgun (WGS) entry which is preliminary data.</text>
</comment>
<evidence type="ECO:0000259" key="8">
    <source>
        <dbReference type="SMART" id="SM00062"/>
    </source>
</evidence>
<dbReference type="NCBIfam" id="TIGR01728">
    <property type="entry name" value="SsuA_fam"/>
    <property type="match status" value="1"/>
</dbReference>
<dbReference type="Pfam" id="PF09084">
    <property type="entry name" value="NMT1"/>
    <property type="match status" value="1"/>
</dbReference>
<evidence type="ECO:0000256" key="2">
    <source>
        <dbReference type="ARBA" id="ARBA00010742"/>
    </source>
</evidence>
<dbReference type="Proteomes" id="UP000256269">
    <property type="component" value="Unassembled WGS sequence"/>
</dbReference>
<evidence type="ECO:0000256" key="6">
    <source>
        <dbReference type="ARBA" id="ARBA00070228"/>
    </source>
</evidence>
<keyword evidence="3" id="KW-0813">Transport</keyword>
<dbReference type="GO" id="GO:0042597">
    <property type="term" value="C:periplasmic space"/>
    <property type="evidence" value="ECO:0007669"/>
    <property type="project" value="UniProtKB-SubCell"/>
</dbReference>
<organism evidence="9 10">
    <name type="scientific">Kutzneria buriramensis</name>
    <dbReference type="NCBI Taxonomy" id="1045776"/>
    <lineage>
        <taxon>Bacteria</taxon>
        <taxon>Bacillati</taxon>
        <taxon>Actinomycetota</taxon>
        <taxon>Actinomycetes</taxon>
        <taxon>Pseudonocardiales</taxon>
        <taxon>Pseudonocardiaceae</taxon>
        <taxon>Kutzneria</taxon>
    </lineage>
</organism>
<dbReference type="OrthoDB" id="506623at2"/>
<keyword evidence="10" id="KW-1185">Reference proteome</keyword>
<feature type="domain" description="Solute-binding protein family 3/N-terminal" evidence="8">
    <location>
        <begin position="34"/>
        <end position="249"/>
    </location>
</feature>